<name>B3T4F1_9ARCH</name>
<dbReference type="EMBL" id="EU016600">
    <property type="protein sequence ID" value="ABZ07460.1"/>
    <property type="molecule type" value="Genomic_DNA"/>
</dbReference>
<dbReference type="AlphaFoldDB" id="B3T4F1"/>
<reference evidence="1" key="1">
    <citation type="journal article" date="2008" name="ISME J.">
        <title>Genomic patterns of recombination, clonal divergence and environment in marine microbial populations.</title>
        <authorList>
            <person name="Konstantinidis K.T."/>
            <person name="Delong E.F."/>
        </authorList>
    </citation>
    <scope>NUCLEOTIDE SEQUENCE</scope>
</reference>
<accession>B3T4F1</accession>
<evidence type="ECO:0000313" key="1">
    <source>
        <dbReference type="EMBL" id="ABZ07460.1"/>
    </source>
</evidence>
<proteinExistence type="predicted"/>
<gene>
    <name evidence="1" type="ORF">ALOHA_HF4000ANIW133O4ctg2g39</name>
</gene>
<organism evidence="1">
    <name type="scientific">uncultured marine crenarchaeote HF4000_ANIW133O4</name>
    <dbReference type="NCBI Taxonomy" id="455574"/>
    <lineage>
        <taxon>Archaea</taxon>
        <taxon>Nitrososphaerota</taxon>
        <taxon>Nitrososphaeria</taxon>
        <taxon>Nitrosopumilales</taxon>
        <taxon>environmental samples</taxon>
    </lineage>
</organism>
<sequence>MLQPSNSFMIPLYTGYRMGVEQQCSRSVVVLSKSETIMYN</sequence>
<protein>
    <submittedName>
        <fullName evidence="1">Uncharacterized protein</fullName>
    </submittedName>
</protein>